<gene>
    <name evidence="1" type="ORF">GCM10011354_01000</name>
</gene>
<organism evidence="1 2">
    <name type="scientific">Egicoccus halophilus</name>
    <dbReference type="NCBI Taxonomy" id="1670830"/>
    <lineage>
        <taxon>Bacteria</taxon>
        <taxon>Bacillati</taxon>
        <taxon>Actinomycetota</taxon>
        <taxon>Nitriliruptoria</taxon>
        <taxon>Egicoccales</taxon>
        <taxon>Egicoccaceae</taxon>
        <taxon>Egicoccus</taxon>
    </lineage>
</organism>
<sequence length="114" mass="11880">MTGSRSDGGSIRQARRIHGMADMSMRGSIGPPDGGVSMPYRCGTAPTLAVDDVPATVACPRSPEGGHRTGTSPTLRLGWWVLSAGVEVLRLRVVHDPIDVAHPAARVVGVVSGR</sequence>
<accession>A0A8J3A4W6</accession>
<reference evidence="1" key="1">
    <citation type="journal article" date="2014" name="Int. J. Syst. Evol. Microbiol.">
        <title>Complete genome sequence of Corynebacterium casei LMG S-19264T (=DSM 44701T), isolated from a smear-ripened cheese.</title>
        <authorList>
            <consortium name="US DOE Joint Genome Institute (JGI-PGF)"/>
            <person name="Walter F."/>
            <person name="Albersmeier A."/>
            <person name="Kalinowski J."/>
            <person name="Ruckert C."/>
        </authorList>
    </citation>
    <scope>NUCLEOTIDE SEQUENCE</scope>
    <source>
        <strain evidence="1">CGMCC 1.14988</strain>
    </source>
</reference>
<proteinExistence type="predicted"/>
<name>A0A8J3A4W6_9ACTN</name>
<protein>
    <submittedName>
        <fullName evidence="1">Uncharacterized protein</fullName>
    </submittedName>
</protein>
<reference evidence="1" key="2">
    <citation type="submission" date="2020-09" db="EMBL/GenBank/DDBJ databases">
        <authorList>
            <person name="Sun Q."/>
            <person name="Zhou Y."/>
        </authorList>
    </citation>
    <scope>NUCLEOTIDE SEQUENCE</scope>
    <source>
        <strain evidence="1">CGMCC 1.14988</strain>
    </source>
</reference>
<keyword evidence="2" id="KW-1185">Reference proteome</keyword>
<dbReference type="EMBL" id="BMHA01000001">
    <property type="protein sequence ID" value="GGI02626.1"/>
    <property type="molecule type" value="Genomic_DNA"/>
</dbReference>
<dbReference type="Proteomes" id="UP000650511">
    <property type="component" value="Unassembled WGS sequence"/>
</dbReference>
<evidence type="ECO:0000313" key="1">
    <source>
        <dbReference type="EMBL" id="GGI02626.1"/>
    </source>
</evidence>
<dbReference type="AlphaFoldDB" id="A0A8J3A4W6"/>
<comment type="caution">
    <text evidence="1">The sequence shown here is derived from an EMBL/GenBank/DDBJ whole genome shotgun (WGS) entry which is preliminary data.</text>
</comment>
<evidence type="ECO:0000313" key="2">
    <source>
        <dbReference type="Proteomes" id="UP000650511"/>
    </source>
</evidence>